<organism evidence="2 3">
    <name type="scientific">Portunus trituberculatus</name>
    <name type="common">Swimming crab</name>
    <name type="synonym">Neptunus trituberculatus</name>
    <dbReference type="NCBI Taxonomy" id="210409"/>
    <lineage>
        <taxon>Eukaryota</taxon>
        <taxon>Metazoa</taxon>
        <taxon>Ecdysozoa</taxon>
        <taxon>Arthropoda</taxon>
        <taxon>Crustacea</taxon>
        <taxon>Multicrustacea</taxon>
        <taxon>Malacostraca</taxon>
        <taxon>Eumalacostraca</taxon>
        <taxon>Eucarida</taxon>
        <taxon>Decapoda</taxon>
        <taxon>Pleocyemata</taxon>
        <taxon>Brachyura</taxon>
        <taxon>Eubrachyura</taxon>
        <taxon>Portunoidea</taxon>
        <taxon>Portunidae</taxon>
        <taxon>Portuninae</taxon>
        <taxon>Portunus</taxon>
    </lineage>
</organism>
<dbReference type="Proteomes" id="UP000324222">
    <property type="component" value="Unassembled WGS sequence"/>
</dbReference>
<feature type="compositionally biased region" description="Pro residues" evidence="1">
    <location>
        <begin position="22"/>
        <end position="31"/>
    </location>
</feature>
<comment type="caution">
    <text evidence="2">The sequence shown here is derived from an EMBL/GenBank/DDBJ whole genome shotgun (WGS) entry which is preliminary data.</text>
</comment>
<feature type="region of interest" description="Disordered" evidence="1">
    <location>
        <begin position="1"/>
        <end position="37"/>
    </location>
</feature>
<accession>A0A5B7IXR5</accession>
<proteinExistence type="predicted"/>
<keyword evidence="3" id="KW-1185">Reference proteome</keyword>
<evidence type="ECO:0000313" key="2">
    <source>
        <dbReference type="EMBL" id="MPC87069.1"/>
    </source>
</evidence>
<feature type="compositionally biased region" description="Polar residues" evidence="1">
    <location>
        <begin position="1"/>
        <end position="18"/>
    </location>
</feature>
<gene>
    <name evidence="2" type="ORF">E2C01_081918</name>
</gene>
<protein>
    <submittedName>
        <fullName evidence="2">Uncharacterized protein</fullName>
    </submittedName>
</protein>
<evidence type="ECO:0000313" key="3">
    <source>
        <dbReference type="Proteomes" id="UP000324222"/>
    </source>
</evidence>
<reference evidence="2 3" key="1">
    <citation type="submission" date="2019-05" db="EMBL/GenBank/DDBJ databases">
        <title>Another draft genome of Portunus trituberculatus and its Hox gene families provides insights of decapod evolution.</title>
        <authorList>
            <person name="Jeong J.-H."/>
            <person name="Song I."/>
            <person name="Kim S."/>
            <person name="Choi T."/>
            <person name="Kim D."/>
            <person name="Ryu S."/>
            <person name="Kim W."/>
        </authorList>
    </citation>
    <scope>NUCLEOTIDE SEQUENCE [LARGE SCALE GENOMIC DNA]</scope>
    <source>
        <tissue evidence="2">Muscle</tissue>
    </source>
</reference>
<dbReference type="EMBL" id="VSRR010073427">
    <property type="protein sequence ID" value="MPC87069.1"/>
    <property type="molecule type" value="Genomic_DNA"/>
</dbReference>
<name>A0A5B7IXR5_PORTR</name>
<sequence>MSTQVSVNESAQYQSSVDRPSRPSPPPPACPLPSALRPHARHMPARSFTPSLHLYTHITAAAQLPHSRLWQCWSVLWNRRGYTCDLFKVSDVT</sequence>
<evidence type="ECO:0000256" key="1">
    <source>
        <dbReference type="SAM" id="MobiDB-lite"/>
    </source>
</evidence>
<dbReference type="AlphaFoldDB" id="A0A5B7IXR5"/>